<organism evidence="1 2">
    <name type="scientific">Mucuna pruriens</name>
    <name type="common">Velvet bean</name>
    <name type="synonym">Dolichos pruriens</name>
    <dbReference type="NCBI Taxonomy" id="157652"/>
    <lineage>
        <taxon>Eukaryota</taxon>
        <taxon>Viridiplantae</taxon>
        <taxon>Streptophyta</taxon>
        <taxon>Embryophyta</taxon>
        <taxon>Tracheophyta</taxon>
        <taxon>Spermatophyta</taxon>
        <taxon>Magnoliopsida</taxon>
        <taxon>eudicotyledons</taxon>
        <taxon>Gunneridae</taxon>
        <taxon>Pentapetalae</taxon>
        <taxon>rosids</taxon>
        <taxon>fabids</taxon>
        <taxon>Fabales</taxon>
        <taxon>Fabaceae</taxon>
        <taxon>Papilionoideae</taxon>
        <taxon>50 kb inversion clade</taxon>
        <taxon>NPAAA clade</taxon>
        <taxon>indigoferoid/millettioid clade</taxon>
        <taxon>Phaseoleae</taxon>
        <taxon>Mucuna</taxon>
    </lineage>
</organism>
<dbReference type="EMBL" id="QJKJ01012777">
    <property type="protein sequence ID" value="RDX67907.1"/>
    <property type="molecule type" value="Genomic_DNA"/>
</dbReference>
<feature type="non-terminal residue" evidence="1">
    <location>
        <position position="1"/>
    </location>
</feature>
<protein>
    <submittedName>
        <fullName evidence="1">Mitochondrial protein</fullName>
    </submittedName>
</protein>
<proteinExistence type="predicted"/>
<accession>A0A371EPD6</accession>
<dbReference type="Proteomes" id="UP000257109">
    <property type="component" value="Unassembled WGS sequence"/>
</dbReference>
<evidence type="ECO:0000313" key="1">
    <source>
        <dbReference type="EMBL" id="RDX67907.1"/>
    </source>
</evidence>
<dbReference type="OrthoDB" id="1928132at2759"/>
<name>A0A371EPD6_MUCPR</name>
<reference evidence="1" key="1">
    <citation type="submission" date="2018-05" db="EMBL/GenBank/DDBJ databases">
        <title>Draft genome of Mucuna pruriens seed.</title>
        <authorList>
            <person name="Nnadi N.E."/>
            <person name="Vos R."/>
            <person name="Hasami M.H."/>
            <person name="Devisetty U.K."/>
            <person name="Aguiy J.C."/>
        </authorList>
    </citation>
    <scope>NUCLEOTIDE SEQUENCE [LARGE SCALE GENOMIC DNA]</scope>
    <source>
        <strain evidence="1">JCA_2017</strain>
    </source>
</reference>
<dbReference type="AlphaFoldDB" id="A0A371EPD6"/>
<dbReference type="Gene3D" id="3.30.70.270">
    <property type="match status" value="1"/>
</dbReference>
<keyword evidence="2" id="KW-1185">Reference proteome</keyword>
<evidence type="ECO:0000313" key="2">
    <source>
        <dbReference type="Proteomes" id="UP000257109"/>
    </source>
</evidence>
<dbReference type="SUPFAM" id="SSF56672">
    <property type="entry name" value="DNA/RNA polymerases"/>
    <property type="match status" value="1"/>
</dbReference>
<sequence>MVNKKKCIFGTIKVEYANPKGVEAIRQWIAPKDIKGLRGFLELVDYYRRFVRGYDKLTRPLMMHVWKVIVQRMKLRNLPKEDHWHFLANHYFKEPKRSQFMGEN</sequence>
<comment type="caution">
    <text evidence="1">The sequence shown here is derived from an EMBL/GenBank/DDBJ whole genome shotgun (WGS) entry which is preliminary data.</text>
</comment>
<gene>
    <name evidence="1" type="ORF">CR513_53167</name>
</gene>
<dbReference type="InterPro" id="IPR043502">
    <property type="entry name" value="DNA/RNA_pol_sf"/>
</dbReference>
<dbReference type="InterPro" id="IPR043128">
    <property type="entry name" value="Rev_trsase/Diguanyl_cyclase"/>
</dbReference>